<dbReference type="RefSeq" id="WP_369264532.1">
    <property type="nucleotide sequence ID" value="NZ_CP163440.1"/>
</dbReference>
<comment type="subcellular location">
    <subcellularLocation>
        <location evidence="1 7">Cell membrane</location>
        <topology evidence="1 7">Multi-pass membrane protein</topology>
    </subcellularLocation>
</comment>
<keyword evidence="3" id="KW-1003">Cell membrane</keyword>
<reference evidence="9" key="1">
    <citation type="submission" date="2024-07" db="EMBL/GenBank/DDBJ databases">
        <authorList>
            <person name="Yu S.T."/>
        </authorList>
    </citation>
    <scope>NUCLEOTIDE SEQUENCE</scope>
    <source>
        <strain evidence="9">R35</strain>
    </source>
</reference>
<dbReference type="PROSITE" id="PS50928">
    <property type="entry name" value="ABC_TM1"/>
    <property type="match status" value="1"/>
</dbReference>
<dbReference type="EMBL" id="CP163440">
    <property type="protein sequence ID" value="XDQ67656.1"/>
    <property type="molecule type" value="Genomic_DNA"/>
</dbReference>
<keyword evidence="6 7" id="KW-0472">Membrane</keyword>
<keyword evidence="2 7" id="KW-0813">Transport</keyword>
<feature type="transmembrane region" description="Helical" evidence="7">
    <location>
        <begin position="175"/>
        <end position="195"/>
    </location>
</feature>
<feature type="transmembrane region" description="Helical" evidence="7">
    <location>
        <begin position="224"/>
        <end position="244"/>
    </location>
</feature>
<evidence type="ECO:0000256" key="5">
    <source>
        <dbReference type="ARBA" id="ARBA00022989"/>
    </source>
</evidence>
<dbReference type="GO" id="GO:0055085">
    <property type="term" value="P:transmembrane transport"/>
    <property type="evidence" value="ECO:0007669"/>
    <property type="project" value="InterPro"/>
</dbReference>
<feature type="transmembrane region" description="Helical" evidence="7">
    <location>
        <begin position="21"/>
        <end position="47"/>
    </location>
</feature>
<accession>A0AB39SN65</accession>
<evidence type="ECO:0000313" key="9">
    <source>
        <dbReference type="EMBL" id="XDQ67656.1"/>
    </source>
</evidence>
<proteinExistence type="inferred from homology"/>
<keyword evidence="5 7" id="KW-1133">Transmembrane helix</keyword>
<name>A0AB39SN65_9ACTN</name>
<dbReference type="Gene3D" id="1.10.3720.10">
    <property type="entry name" value="MetI-like"/>
    <property type="match status" value="1"/>
</dbReference>
<dbReference type="InterPro" id="IPR050809">
    <property type="entry name" value="UgpAE/MalFG_permease"/>
</dbReference>
<feature type="transmembrane region" description="Helical" evidence="7">
    <location>
        <begin position="89"/>
        <end position="110"/>
    </location>
</feature>
<gene>
    <name evidence="9" type="ORF">AB5J50_46195</name>
</gene>
<feature type="transmembrane region" description="Helical" evidence="7">
    <location>
        <begin position="277"/>
        <end position="298"/>
    </location>
</feature>
<evidence type="ECO:0000259" key="8">
    <source>
        <dbReference type="PROSITE" id="PS50928"/>
    </source>
</evidence>
<evidence type="ECO:0000256" key="6">
    <source>
        <dbReference type="ARBA" id="ARBA00023136"/>
    </source>
</evidence>
<sequence length="308" mass="32997">MALSLQRSTRRHPRPKPGQRSAVAVFLVPFFTLFAVVLVAPIGYAIWMSLHEERSSGLGFGGSERVFSGLGNFTKALSDGGFLSSFLHLAGYCALYIPVMIGAALALALLVDSAAARAKRFVQLAVFLPHAVPGMIAAIIWIYLYTPGLSPVLDWIQAAGGSWSFFAKGHTLPSVVNIAAWQWTGYNVIIFYAALQAVPREIIEAAVVDGASGLRTALQIKLPMIRSAVVLTLLFTCVGVVQIFNEPKLLADRAPSMGSDWAPMMYVFKAAFEKHDYGLAAAASLLLALVAGVLSFIVTRLGNRGKAA</sequence>
<dbReference type="InterPro" id="IPR035906">
    <property type="entry name" value="MetI-like_sf"/>
</dbReference>
<dbReference type="AlphaFoldDB" id="A0AB39SN65"/>
<evidence type="ECO:0000256" key="2">
    <source>
        <dbReference type="ARBA" id="ARBA00022448"/>
    </source>
</evidence>
<protein>
    <submittedName>
        <fullName evidence="9">Carbohydrate ABC transporter permease</fullName>
    </submittedName>
</protein>
<dbReference type="PANTHER" id="PTHR43227:SF8">
    <property type="entry name" value="DIACETYLCHITOBIOSE UPTAKE SYSTEM PERMEASE PROTEIN DASB"/>
    <property type="match status" value="1"/>
</dbReference>
<evidence type="ECO:0000256" key="3">
    <source>
        <dbReference type="ARBA" id="ARBA00022475"/>
    </source>
</evidence>
<dbReference type="Pfam" id="PF00528">
    <property type="entry name" value="BPD_transp_1"/>
    <property type="match status" value="1"/>
</dbReference>
<dbReference type="PANTHER" id="PTHR43227">
    <property type="entry name" value="BLL4140 PROTEIN"/>
    <property type="match status" value="1"/>
</dbReference>
<keyword evidence="4 7" id="KW-0812">Transmembrane</keyword>
<feature type="transmembrane region" description="Helical" evidence="7">
    <location>
        <begin position="122"/>
        <end position="144"/>
    </location>
</feature>
<organism evidence="9">
    <name type="scientific">Streptomyces sp. R35</name>
    <dbReference type="NCBI Taxonomy" id="3238630"/>
    <lineage>
        <taxon>Bacteria</taxon>
        <taxon>Bacillati</taxon>
        <taxon>Actinomycetota</taxon>
        <taxon>Actinomycetes</taxon>
        <taxon>Kitasatosporales</taxon>
        <taxon>Streptomycetaceae</taxon>
        <taxon>Streptomyces</taxon>
    </lineage>
</organism>
<evidence type="ECO:0000256" key="4">
    <source>
        <dbReference type="ARBA" id="ARBA00022692"/>
    </source>
</evidence>
<dbReference type="InterPro" id="IPR000515">
    <property type="entry name" value="MetI-like"/>
</dbReference>
<dbReference type="GO" id="GO:0005886">
    <property type="term" value="C:plasma membrane"/>
    <property type="evidence" value="ECO:0007669"/>
    <property type="project" value="UniProtKB-SubCell"/>
</dbReference>
<dbReference type="CDD" id="cd06261">
    <property type="entry name" value="TM_PBP2"/>
    <property type="match status" value="1"/>
</dbReference>
<evidence type="ECO:0000256" key="1">
    <source>
        <dbReference type="ARBA" id="ARBA00004651"/>
    </source>
</evidence>
<feature type="domain" description="ABC transmembrane type-1" evidence="8">
    <location>
        <begin position="84"/>
        <end position="298"/>
    </location>
</feature>
<evidence type="ECO:0000256" key="7">
    <source>
        <dbReference type="RuleBase" id="RU363032"/>
    </source>
</evidence>
<dbReference type="SUPFAM" id="SSF161098">
    <property type="entry name" value="MetI-like"/>
    <property type="match status" value="1"/>
</dbReference>
<comment type="similarity">
    <text evidence="7">Belongs to the binding-protein-dependent transport system permease family.</text>
</comment>